<dbReference type="SUPFAM" id="SSF48726">
    <property type="entry name" value="Immunoglobulin"/>
    <property type="match status" value="2"/>
</dbReference>
<keyword evidence="1" id="KW-0472">Membrane</keyword>
<dbReference type="GO" id="GO:0005912">
    <property type="term" value="C:adherens junction"/>
    <property type="evidence" value="ECO:0007669"/>
    <property type="project" value="TreeGrafter"/>
</dbReference>
<keyword evidence="3" id="KW-1185">Reference proteome</keyword>
<reference evidence="2 3" key="1">
    <citation type="journal article" date="2013" name="Proc. Natl. Acad. Sci. U.S.A.">
        <title>The king cobra genome reveals dynamic gene evolution and adaptation in the snake venom system.</title>
        <authorList>
            <person name="Vonk F.J."/>
            <person name="Casewell N.R."/>
            <person name="Henkel C.V."/>
            <person name="Heimberg A.M."/>
            <person name="Jansen H.J."/>
            <person name="McCleary R.J."/>
            <person name="Kerkkamp H.M."/>
            <person name="Vos R.A."/>
            <person name="Guerreiro I."/>
            <person name="Calvete J.J."/>
            <person name="Wuster W."/>
            <person name="Woods A.E."/>
            <person name="Logan J.M."/>
            <person name="Harrison R.A."/>
            <person name="Castoe T.A."/>
            <person name="de Koning A.P."/>
            <person name="Pollock D.D."/>
            <person name="Yandell M."/>
            <person name="Calderon D."/>
            <person name="Renjifo C."/>
            <person name="Currier R.B."/>
            <person name="Salgado D."/>
            <person name="Pla D."/>
            <person name="Sanz L."/>
            <person name="Hyder A.S."/>
            <person name="Ribeiro J.M."/>
            <person name="Arntzen J.W."/>
            <person name="van den Thillart G.E."/>
            <person name="Boetzer M."/>
            <person name="Pirovano W."/>
            <person name="Dirks R.P."/>
            <person name="Spaink H.P."/>
            <person name="Duboule D."/>
            <person name="McGlinn E."/>
            <person name="Kini R.M."/>
            <person name="Richardson M.K."/>
        </authorList>
    </citation>
    <scope>NUCLEOTIDE SEQUENCE</scope>
    <source>
        <tissue evidence="2">Blood</tissue>
    </source>
</reference>
<accession>V8NWX1</accession>
<dbReference type="Gene3D" id="2.60.40.10">
    <property type="entry name" value="Immunoglobulins"/>
    <property type="match status" value="2"/>
</dbReference>
<dbReference type="GO" id="GO:0098632">
    <property type="term" value="F:cell-cell adhesion mediator activity"/>
    <property type="evidence" value="ECO:0007669"/>
    <property type="project" value="TreeGrafter"/>
</dbReference>
<dbReference type="PANTHER" id="PTHR44549">
    <property type="entry name" value="ENDOTHELIAL CELL-SELECTIVE ADHESION MOLECULE"/>
    <property type="match status" value="1"/>
</dbReference>
<dbReference type="Proteomes" id="UP000018936">
    <property type="component" value="Unassembled WGS sequence"/>
</dbReference>
<keyword evidence="1" id="KW-1133">Transmembrane helix</keyword>
<feature type="non-terminal residue" evidence="2">
    <location>
        <position position="1"/>
    </location>
</feature>
<organism evidence="2 3">
    <name type="scientific">Ophiophagus hannah</name>
    <name type="common">King cobra</name>
    <name type="synonym">Naja hannah</name>
    <dbReference type="NCBI Taxonomy" id="8665"/>
    <lineage>
        <taxon>Eukaryota</taxon>
        <taxon>Metazoa</taxon>
        <taxon>Chordata</taxon>
        <taxon>Craniata</taxon>
        <taxon>Vertebrata</taxon>
        <taxon>Euteleostomi</taxon>
        <taxon>Lepidosauria</taxon>
        <taxon>Squamata</taxon>
        <taxon>Bifurcata</taxon>
        <taxon>Unidentata</taxon>
        <taxon>Episquamata</taxon>
        <taxon>Toxicofera</taxon>
        <taxon>Serpentes</taxon>
        <taxon>Colubroidea</taxon>
        <taxon>Elapidae</taxon>
        <taxon>Elapinae</taxon>
        <taxon>Ophiophagus</taxon>
    </lineage>
</organism>
<name>V8NWX1_OPHHA</name>
<dbReference type="EMBL" id="AZIM01001488">
    <property type="protein sequence ID" value="ETE66764.1"/>
    <property type="molecule type" value="Genomic_DNA"/>
</dbReference>
<keyword evidence="1" id="KW-0812">Transmembrane</keyword>
<sequence>MPLTAIATNPTILAFMYETTKVEDPDLKQRLGFLFRMPFHNVSLVINNTKEMDSGQYMCTVNVPDDSTVNGRNIGLVNLTVLDTKKGMLTLTNLTIDMSGLYLCNASSIAGHSNCTLSLEVHPPFNTAVVAGAVVGTLIGLGLIIFFALQMFIYRKKKKEAQEDIANEIKEDAVAPKTLSWVKNSCTDGLSKNGTLSSMNTTRDQKPYSIRAPSDTASITTAAGSMVGFKAPFSDPRNGTLTPTPSLSSQSLPLYFPPVINGVQCHHASVPIHRNNLHWTNRAQPQAPQQQEPPVPTAQGLTASTLNRMGAVPVMVPAQSQAGSLV</sequence>
<evidence type="ECO:0000256" key="1">
    <source>
        <dbReference type="SAM" id="Phobius"/>
    </source>
</evidence>
<dbReference type="InterPro" id="IPR036179">
    <property type="entry name" value="Ig-like_dom_sf"/>
</dbReference>
<dbReference type="PANTHER" id="PTHR44549:SF1">
    <property type="entry name" value="ENDOTHELIAL CELL-SELECTIVE ADHESION MOLECULE"/>
    <property type="match status" value="1"/>
</dbReference>
<dbReference type="InterPro" id="IPR013783">
    <property type="entry name" value="Ig-like_fold"/>
</dbReference>
<dbReference type="GO" id="GO:0007156">
    <property type="term" value="P:homophilic cell adhesion via plasma membrane adhesion molecules"/>
    <property type="evidence" value="ECO:0007669"/>
    <property type="project" value="TreeGrafter"/>
</dbReference>
<comment type="caution">
    <text evidence="2">The sequence shown here is derived from an EMBL/GenBank/DDBJ whole genome shotgun (WGS) entry which is preliminary data.</text>
</comment>
<feature type="transmembrane region" description="Helical" evidence="1">
    <location>
        <begin position="128"/>
        <end position="149"/>
    </location>
</feature>
<protein>
    <submittedName>
        <fullName evidence="2">Endothelial cell-selective adhesion molecule</fullName>
    </submittedName>
</protein>
<evidence type="ECO:0000313" key="2">
    <source>
        <dbReference type="EMBL" id="ETE66764.1"/>
    </source>
</evidence>
<proteinExistence type="predicted"/>
<dbReference type="GO" id="GO:0005886">
    <property type="term" value="C:plasma membrane"/>
    <property type="evidence" value="ECO:0007669"/>
    <property type="project" value="TreeGrafter"/>
</dbReference>
<evidence type="ECO:0000313" key="3">
    <source>
        <dbReference type="Proteomes" id="UP000018936"/>
    </source>
</evidence>
<dbReference type="AlphaFoldDB" id="V8NWX1"/>
<dbReference type="OrthoDB" id="10041737at2759"/>
<dbReference type="InterPro" id="IPR042757">
    <property type="entry name" value="ESAM"/>
</dbReference>
<gene>
    <name evidence="2" type="primary">Esam</name>
    <name evidence="2" type="ORF">L345_07456</name>
</gene>